<dbReference type="OrthoDB" id="5296580at2"/>
<dbReference type="RefSeq" id="WP_153115025.1">
    <property type="nucleotide sequence ID" value="NZ_JACIGE010000001.1"/>
</dbReference>
<comment type="caution">
    <text evidence="2">The sequence shown here is derived from an EMBL/GenBank/DDBJ whole genome shotgun (WGS) entry which is preliminary data.</text>
</comment>
<gene>
    <name evidence="2" type="ORF">GGD90_000323</name>
</gene>
<evidence type="ECO:0000256" key="1">
    <source>
        <dbReference type="SAM" id="MobiDB-lite"/>
    </source>
</evidence>
<dbReference type="EMBL" id="JACIGE010000001">
    <property type="protein sequence ID" value="MBB4245974.1"/>
    <property type="molecule type" value="Genomic_DNA"/>
</dbReference>
<dbReference type="Proteomes" id="UP000587070">
    <property type="component" value="Unassembled WGS sequence"/>
</dbReference>
<feature type="region of interest" description="Disordered" evidence="1">
    <location>
        <begin position="65"/>
        <end position="86"/>
    </location>
</feature>
<dbReference type="PROSITE" id="PS51257">
    <property type="entry name" value="PROKAR_LIPOPROTEIN"/>
    <property type="match status" value="1"/>
</dbReference>
<evidence type="ECO:0000313" key="3">
    <source>
        <dbReference type="Proteomes" id="UP000587070"/>
    </source>
</evidence>
<dbReference type="AlphaFoldDB" id="A0A840FW43"/>
<dbReference type="Pfam" id="PF04351">
    <property type="entry name" value="PilP"/>
    <property type="match status" value="1"/>
</dbReference>
<name>A0A840FW43_RHOTE</name>
<dbReference type="InterPro" id="IPR007446">
    <property type="entry name" value="PilP"/>
</dbReference>
<reference evidence="2 3" key="1">
    <citation type="submission" date="2020-08" db="EMBL/GenBank/DDBJ databases">
        <title>Genome sequencing of Purple Non-Sulfur Bacteria from various extreme environments.</title>
        <authorList>
            <person name="Mayer M."/>
        </authorList>
    </citation>
    <scope>NUCLEOTIDE SEQUENCE [LARGE SCALE GENOMIC DNA]</scope>
    <source>
        <strain evidence="2 3">2761</strain>
    </source>
</reference>
<evidence type="ECO:0000313" key="2">
    <source>
        <dbReference type="EMBL" id="MBB4245974.1"/>
    </source>
</evidence>
<sequence>MMKGVALALTCLTLVACSGGDHEDLRQWMDEATRDIKGRIPPLPQVKPYEPVAYEGAGLLDPFRPSKIEPERKGGGGGLQPDFNRPREPLEAYPLESLRYVGVMIRNKQAFAIIQADGSLYQVRIGNYMGQNFGVITRINETEVGVRELVQDPTGDWVERASTLLLQEKEAKK</sequence>
<dbReference type="PIRSF" id="PIRSF016481">
    <property type="entry name" value="Pilus_assembly_PilP"/>
    <property type="match status" value="1"/>
</dbReference>
<accession>A0A840FW43</accession>
<feature type="compositionally biased region" description="Basic and acidic residues" evidence="1">
    <location>
        <begin position="65"/>
        <end position="74"/>
    </location>
</feature>
<proteinExistence type="predicted"/>
<organism evidence="2 3">
    <name type="scientific">Rhodocyclus tenuis</name>
    <name type="common">Rhodospirillum tenue</name>
    <dbReference type="NCBI Taxonomy" id="1066"/>
    <lineage>
        <taxon>Bacteria</taxon>
        <taxon>Pseudomonadati</taxon>
        <taxon>Pseudomonadota</taxon>
        <taxon>Betaproteobacteria</taxon>
        <taxon>Rhodocyclales</taxon>
        <taxon>Rhodocyclaceae</taxon>
        <taxon>Rhodocyclus</taxon>
    </lineage>
</organism>
<protein>
    <submittedName>
        <fullName evidence="2">Type IV pilus assembly protein PilP</fullName>
    </submittedName>
</protein>
<dbReference type="Gene3D" id="2.30.30.830">
    <property type="match status" value="1"/>
</dbReference>
<keyword evidence="3" id="KW-1185">Reference proteome</keyword>